<dbReference type="Pfam" id="PF01454">
    <property type="entry name" value="MAGE"/>
    <property type="match status" value="1"/>
</dbReference>
<sequence length="342" mass="38622">MPSGSRKRRAPVEAEDESEEEVQNTQKARRRVPEPAESEDGEEDDAQDAEDAADADMDGNENGQDQAVKKFVRLAMACEFGRVPITRTVIREKVLSNSNARAFRRVFEDTQVQLRTKFGMEMVPLPSRDKHLLRDKINAQKTNAKSKSTQSYILTSILPKAYRTPTIMPPSTVESPAAEATYIGLYTVVISLIALNGDVLPDHKLARYLERLNADQMMGNEKTDFVLKKMERQGYIFKTTDNQGDEQVIEWHVGPRGKTEVGNRGIKGLVTEVYGQNAPQDLDKRIHSSLGMEVLTIEEVERAARQNNREDQAEQGESEAESEPEPEPEPEPEQRTRRNRRG</sequence>
<feature type="region of interest" description="Disordered" evidence="1">
    <location>
        <begin position="301"/>
        <end position="342"/>
    </location>
</feature>
<evidence type="ECO:0000259" key="2">
    <source>
        <dbReference type="SMART" id="SM01373"/>
    </source>
</evidence>
<dbReference type="EMBL" id="PDLN01000002">
    <property type="protein sequence ID" value="RDW92614.1"/>
    <property type="molecule type" value="Genomic_DNA"/>
</dbReference>
<keyword evidence="4" id="KW-1185">Reference proteome</keyword>
<feature type="compositionally biased region" description="Basic and acidic residues" evidence="1">
    <location>
        <begin position="301"/>
        <end position="312"/>
    </location>
</feature>
<accession>A0A3D8T251</accession>
<name>A0A3D8T251_9HELO</name>
<feature type="domain" description="MAGE" evidence="2">
    <location>
        <begin position="71"/>
        <end position="266"/>
    </location>
</feature>
<proteinExistence type="predicted"/>
<dbReference type="AlphaFoldDB" id="A0A3D8T251"/>
<dbReference type="GO" id="GO:0005634">
    <property type="term" value="C:nucleus"/>
    <property type="evidence" value="ECO:0007669"/>
    <property type="project" value="TreeGrafter"/>
</dbReference>
<dbReference type="PANTHER" id="PTHR11736:SF14">
    <property type="entry name" value="NSE3 HOMOLOG, SMC5-SMC6 COMPLEX COMPONENT"/>
    <property type="match status" value="1"/>
</dbReference>
<protein>
    <recommendedName>
        <fullName evidence="2">MAGE domain-containing protein</fullName>
    </recommendedName>
</protein>
<reference evidence="3 4" key="1">
    <citation type="journal article" date="2018" name="IMA Fungus">
        <title>IMA Genome-F 9: Draft genome sequence of Annulohypoxylon stygium, Aspergillus mulundensis, Berkeleyomyces basicola (syn. Thielaviopsis basicola), Ceratocystis smalleyi, two Cercospora beticola strains, Coleophoma cylindrospora, Fusarium fracticaudum, Phialophora cf. hyalina, and Morchella septimelata.</title>
        <authorList>
            <person name="Wingfield B.D."/>
            <person name="Bills G.F."/>
            <person name="Dong Y."/>
            <person name="Huang W."/>
            <person name="Nel W.J."/>
            <person name="Swalarsk-Parry B.S."/>
            <person name="Vaghefi N."/>
            <person name="Wilken P.M."/>
            <person name="An Z."/>
            <person name="de Beer Z.W."/>
            <person name="De Vos L."/>
            <person name="Chen L."/>
            <person name="Duong T.A."/>
            <person name="Gao Y."/>
            <person name="Hammerbacher A."/>
            <person name="Kikkert J.R."/>
            <person name="Li Y."/>
            <person name="Li H."/>
            <person name="Li K."/>
            <person name="Li Q."/>
            <person name="Liu X."/>
            <person name="Ma X."/>
            <person name="Naidoo K."/>
            <person name="Pethybridge S.J."/>
            <person name="Sun J."/>
            <person name="Steenkamp E.T."/>
            <person name="van der Nest M.A."/>
            <person name="van Wyk S."/>
            <person name="Wingfield M.J."/>
            <person name="Xiong C."/>
            <person name="Yue Q."/>
            <person name="Zhang X."/>
        </authorList>
    </citation>
    <scope>NUCLEOTIDE SEQUENCE [LARGE SCALE GENOMIC DNA]</scope>
    <source>
        <strain evidence="3 4">BP5796</strain>
    </source>
</reference>
<dbReference type="PANTHER" id="PTHR11736">
    <property type="entry name" value="MELANOMA-ASSOCIATED ANTIGEN MAGE ANTIGEN"/>
    <property type="match status" value="1"/>
</dbReference>
<dbReference type="InterPro" id="IPR041898">
    <property type="entry name" value="MAGE_WH1"/>
</dbReference>
<comment type="caution">
    <text evidence="3">The sequence shown here is derived from an EMBL/GenBank/DDBJ whole genome shotgun (WGS) entry which is preliminary data.</text>
</comment>
<organism evidence="3 4">
    <name type="scientific">Coleophoma crateriformis</name>
    <dbReference type="NCBI Taxonomy" id="565419"/>
    <lineage>
        <taxon>Eukaryota</taxon>
        <taxon>Fungi</taxon>
        <taxon>Dikarya</taxon>
        <taxon>Ascomycota</taxon>
        <taxon>Pezizomycotina</taxon>
        <taxon>Leotiomycetes</taxon>
        <taxon>Helotiales</taxon>
        <taxon>Dermateaceae</taxon>
        <taxon>Coleophoma</taxon>
    </lineage>
</organism>
<dbReference type="SMART" id="SM01373">
    <property type="entry name" value="MAGE"/>
    <property type="match status" value="1"/>
</dbReference>
<dbReference type="Gene3D" id="1.10.10.1200">
    <property type="entry name" value="MAGE homology domain, winged helix WH1 motif"/>
    <property type="match status" value="1"/>
</dbReference>
<evidence type="ECO:0000256" key="1">
    <source>
        <dbReference type="SAM" id="MobiDB-lite"/>
    </source>
</evidence>
<evidence type="ECO:0000313" key="4">
    <source>
        <dbReference type="Proteomes" id="UP000256328"/>
    </source>
</evidence>
<dbReference type="InterPro" id="IPR041899">
    <property type="entry name" value="MAGE_WH2"/>
</dbReference>
<feature type="compositionally biased region" description="Acidic residues" evidence="1">
    <location>
        <begin position="313"/>
        <end position="331"/>
    </location>
</feature>
<dbReference type="InterPro" id="IPR037445">
    <property type="entry name" value="MAGE"/>
</dbReference>
<feature type="compositionally biased region" description="Acidic residues" evidence="1">
    <location>
        <begin position="13"/>
        <end position="22"/>
    </location>
</feature>
<feature type="region of interest" description="Disordered" evidence="1">
    <location>
        <begin position="1"/>
        <end position="63"/>
    </location>
</feature>
<feature type="compositionally biased region" description="Acidic residues" evidence="1">
    <location>
        <begin position="36"/>
        <end position="59"/>
    </location>
</feature>
<dbReference type="Gene3D" id="1.10.10.1210">
    <property type="entry name" value="MAGE homology domain, winged helix WH2 motif"/>
    <property type="match status" value="1"/>
</dbReference>
<dbReference type="InterPro" id="IPR002190">
    <property type="entry name" value="MHD_dom"/>
</dbReference>
<gene>
    <name evidence="3" type="ORF">BP5796_02008</name>
</gene>
<evidence type="ECO:0000313" key="3">
    <source>
        <dbReference type="EMBL" id="RDW92614.1"/>
    </source>
</evidence>
<dbReference type="GO" id="GO:0006281">
    <property type="term" value="P:DNA repair"/>
    <property type="evidence" value="ECO:0007669"/>
    <property type="project" value="TreeGrafter"/>
</dbReference>
<dbReference type="Proteomes" id="UP000256328">
    <property type="component" value="Unassembled WGS sequence"/>
</dbReference>
<dbReference type="OrthoDB" id="205198at2759"/>